<name>A0A0F9MCK7_9ZZZZ</name>
<evidence type="ECO:0008006" key="2">
    <source>
        <dbReference type="Google" id="ProtNLM"/>
    </source>
</evidence>
<protein>
    <recommendedName>
        <fullName evidence="2">HK97 gp10 family phage protein</fullName>
    </recommendedName>
</protein>
<organism evidence="1">
    <name type="scientific">marine sediment metagenome</name>
    <dbReference type="NCBI Taxonomy" id="412755"/>
    <lineage>
        <taxon>unclassified sequences</taxon>
        <taxon>metagenomes</taxon>
        <taxon>ecological metagenomes</taxon>
    </lineage>
</organism>
<accession>A0A0F9MCK7</accession>
<evidence type="ECO:0000313" key="1">
    <source>
        <dbReference type="EMBL" id="KKN05125.1"/>
    </source>
</evidence>
<proteinExistence type="predicted"/>
<comment type="caution">
    <text evidence="1">The sequence shown here is derived from an EMBL/GenBank/DDBJ whole genome shotgun (WGS) entry which is preliminary data.</text>
</comment>
<reference evidence="1" key="1">
    <citation type="journal article" date="2015" name="Nature">
        <title>Complex archaea that bridge the gap between prokaryotes and eukaryotes.</title>
        <authorList>
            <person name="Spang A."/>
            <person name="Saw J.H."/>
            <person name="Jorgensen S.L."/>
            <person name="Zaremba-Niedzwiedzka K."/>
            <person name="Martijn J."/>
            <person name="Lind A.E."/>
            <person name="van Eijk R."/>
            <person name="Schleper C."/>
            <person name="Guy L."/>
            <person name="Ettema T.J."/>
        </authorList>
    </citation>
    <scope>NUCLEOTIDE SEQUENCE</scope>
</reference>
<sequence>MNLEATIHDDWNPGNWLKEVDIKMGQLEKSTAEKIAADARAIVHVSKFDGDKEHLKNRIEVKASKYYQGGWTVIAQGPGNYTVFYASFIELGYSTTRKHIPAQPYLRPALKKNQSKFISSINNSFSGD</sequence>
<dbReference type="EMBL" id="LAZR01004840">
    <property type="protein sequence ID" value="KKN05125.1"/>
    <property type="molecule type" value="Genomic_DNA"/>
</dbReference>
<dbReference type="AlphaFoldDB" id="A0A0F9MCK7"/>
<gene>
    <name evidence="1" type="ORF">LCGC14_1090490</name>
</gene>